<protein>
    <submittedName>
        <fullName evidence="1">Uncharacterized protein</fullName>
    </submittedName>
</protein>
<evidence type="ECO:0000313" key="1">
    <source>
        <dbReference type="EMBL" id="RIB24526.1"/>
    </source>
</evidence>
<dbReference type="Proteomes" id="UP000266673">
    <property type="component" value="Unassembled WGS sequence"/>
</dbReference>
<sequence length="225" mass="25715">MTTPTLQPQTLLALQYLFQTWKQDNETQNYALWITSQYSNNFLNALEDTEQLESNLPELNDTEEMNQNLELEDIQEETLTVPTTNQEEVTPAPLPEKLTKIIQDIIQPCGPLTQTSIPPYTGITYQEKLQKIFKRIKTRTRNRQDQTKLLEAYYYLGKQKCTTSGSIYYTILNLTTPQIKVTKAKIPTNYTSESTNKQQLSNDGNSTVGFLNKKVSSKAGLANDF</sequence>
<dbReference type="EMBL" id="QKWP01000213">
    <property type="protein sequence ID" value="RIB24526.1"/>
    <property type="molecule type" value="Genomic_DNA"/>
</dbReference>
<organism evidence="1 2">
    <name type="scientific">Gigaspora rosea</name>
    <dbReference type="NCBI Taxonomy" id="44941"/>
    <lineage>
        <taxon>Eukaryota</taxon>
        <taxon>Fungi</taxon>
        <taxon>Fungi incertae sedis</taxon>
        <taxon>Mucoromycota</taxon>
        <taxon>Glomeromycotina</taxon>
        <taxon>Glomeromycetes</taxon>
        <taxon>Diversisporales</taxon>
        <taxon>Gigasporaceae</taxon>
        <taxon>Gigaspora</taxon>
    </lineage>
</organism>
<accession>A0A397VZT4</accession>
<proteinExistence type="predicted"/>
<reference evidence="1 2" key="1">
    <citation type="submission" date="2018-06" db="EMBL/GenBank/DDBJ databases">
        <title>Comparative genomics reveals the genomic features of Rhizophagus irregularis, R. cerebriforme, R. diaphanum and Gigaspora rosea, and their symbiotic lifestyle signature.</title>
        <authorList>
            <person name="Morin E."/>
            <person name="San Clemente H."/>
            <person name="Chen E.C.H."/>
            <person name="De La Providencia I."/>
            <person name="Hainaut M."/>
            <person name="Kuo A."/>
            <person name="Kohler A."/>
            <person name="Murat C."/>
            <person name="Tang N."/>
            <person name="Roy S."/>
            <person name="Loubradou J."/>
            <person name="Henrissat B."/>
            <person name="Grigoriev I.V."/>
            <person name="Corradi N."/>
            <person name="Roux C."/>
            <person name="Martin F.M."/>
        </authorList>
    </citation>
    <scope>NUCLEOTIDE SEQUENCE [LARGE SCALE GENOMIC DNA]</scope>
    <source>
        <strain evidence="1 2">DAOM 194757</strain>
    </source>
</reference>
<comment type="caution">
    <text evidence="1">The sequence shown here is derived from an EMBL/GenBank/DDBJ whole genome shotgun (WGS) entry which is preliminary data.</text>
</comment>
<name>A0A397VZT4_9GLOM</name>
<gene>
    <name evidence="1" type="ORF">C2G38_2168386</name>
</gene>
<evidence type="ECO:0000313" key="2">
    <source>
        <dbReference type="Proteomes" id="UP000266673"/>
    </source>
</evidence>
<dbReference type="AlphaFoldDB" id="A0A397VZT4"/>
<keyword evidence="2" id="KW-1185">Reference proteome</keyword>